<dbReference type="AlphaFoldDB" id="T0YA42"/>
<comment type="caution">
    <text evidence="1">The sequence shown here is derived from an EMBL/GenBank/DDBJ whole genome shotgun (WGS) entry which is preliminary data.</text>
</comment>
<evidence type="ECO:0000313" key="1">
    <source>
        <dbReference type="EMBL" id="EQD28667.1"/>
    </source>
</evidence>
<protein>
    <submittedName>
        <fullName evidence="1">Uncharacterized protein</fullName>
    </submittedName>
</protein>
<reference evidence="1" key="2">
    <citation type="journal article" date="2014" name="ISME J.">
        <title>Microbial stratification in low pH oxic and suboxic macroscopic growths along an acid mine drainage.</title>
        <authorList>
            <person name="Mendez-Garcia C."/>
            <person name="Mesa V."/>
            <person name="Sprenger R.R."/>
            <person name="Richter M."/>
            <person name="Diez M.S."/>
            <person name="Solano J."/>
            <person name="Bargiela R."/>
            <person name="Golyshina O.V."/>
            <person name="Manteca A."/>
            <person name="Ramos J.L."/>
            <person name="Gallego J.R."/>
            <person name="Llorente I."/>
            <person name="Martins Dos Santos V.A."/>
            <person name="Jensen O.N."/>
            <person name="Pelaez A.I."/>
            <person name="Sanchez J."/>
            <person name="Ferrer M."/>
        </authorList>
    </citation>
    <scope>NUCLEOTIDE SEQUENCE</scope>
</reference>
<name>T0YA42_9ZZZZ</name>
<accession>T0YA42</accession>
<sequence length="49" mass="5473">MVALNFYLFAIVPKTFFPQQSSGNINGFMVADQSASFQAIQKKLRYVVG</sequence>
<dbReference type="EMBL" id="AUZX01015559">
    <property type="protein sequence ID" value="EQD28667.1"/>
    <property type="molecule type" value="Genomic_DNA"/>
</dbReference>
<organism evidence="1">
    <name type="scientific">mine drainage metagenome</name>
    <dbReference type="NCBI Taxonomy" id="410659"/>
    <lineage>
        <taxon>unclassified sequences</taxon>
        <taxon>metagenomes</taxon>
        <taxon>ecological metagenomes</taxon>
    </lineage>
</organism>
<proteinExistence type="predicted"/>
<gene>
    <name evidence="1" type="ORF">B1A_21061</name>
</gene>
<feature type="non-terminal residue" evidence="1">
    <location>
        <position position="49"/>
    </location>
</feature>
<reference evidence="1" key="1">
    <citation type="submission" date="2013-08" db="EMBL/GenBank/DDBJ databases">
        <authorList>
            <person name="Mendez C."/>
            <person name="Richter M."/>
            <person name="Ferrer M."/>
            <person name="Sanchez J."/>
        </authorList>
    </citation>
    <scope>NUCLEOTIDE SEQUENCE</scope>
</reference>